<dbReference type="InterPro" id="IPR018485">
    <property type="entry name" value="FGGY_C"/>
</dbReference>
<dbReference type="PIRSF" id="PIRSF000538">
    <property type="entry name" value="GlpK"/>
    <property type="match status" value="1"/>
</dbReference>
<evidence type="ECO:0000313" key="6">
    <source>
        <dbReference type="EMBL" id="AEE97467.1"/>
    </source>
</evidence>
<dbReference type="eggNOG" id="COG1070">
    <property type="taxonomic scope" value="Bacteria"/>
</dbReference>
<dbReference type="RefSeq" id="WP_013781893.1">
    <property type="nucleotide sequence ID" value="NC_015520.1"/>
</dbReference>
<sequence>MRSYILGIDIGTSACKVVVFDINGDVVASALCPYDVHYPRSGWAEQYADDWWQAVCHALQCIWEQGKVHPADVVGVGVDGQSWSALPVSCDGKALRPVIIWFDRRAQQQAERMVQAIGIQRLIEVSGNPPDPAYITPKMLWLKENEPDIYNGTYKFLQSNGFIVYKLTGRFTQDKSQGYGFHFFNIADGVYDKELCRQMGLDIDKVADILECCDVVGSITDEAARSTGLLVGTPVVAGGLDAAASTLGAGVISVGQTQEQGGQAGGMSIYVDKPVIEPRLILGYHVVPDAWLLQGGTVGGGGALRWFVDQFGYAEVCKANKEGVSVYGIVDREASSIKPGSDGLIFLPYMSGERSPIWNPKARGVFFGLSYDKTRAHAARAVMEGCAYSLRHNIEVAQQAGAHVDELISVGGAAKSSLWTQIKADVTQKRIQVPYADDATALGAAILAGVGIGAYKDFHEAVSKAVRIRKSYEPNVDNFYIYDKLYAVYREIYDNLEQTYDRLYEVQQEGIL</sequence>
<reference evidence="6 7" key="2">
    <citation type="journal article" date="2011" name="Stand. Genomic Sci.">
        <title>Complete genome sequence of Mahella australiensis type strain (50-1 BON).</title>
        <authorList>
            <person name="Sikorski J."/>
            <person name="Teshima H."/>
            <person name="Nolan M."/>
            <person name="Lucas S."/>
            <person name="Hammon N."/>
            <person name="Deshpande S."/>
            <person name="Cheng J.F."/>
            <person name="Pitluck S."/>
            <person name="Liolios K."/>
            <person name="Pagani I."/>
            <person name="Ivanova N."/>
            <person name="Huntemann M."/>
            <person name="Mavromatis K."/>
            <person name="Ovchinikova G."/>
            <person name="Pati A."/>
            <person name="Tapia R."/>
            <person name="Han C."/>
            <person name="Goodwin L."/>
            <person name="Chen A."/>
            <person name="Palaniappan K."/>
            <person name="Land M."/>
            <person name="Hauser L."/>
            <person name="Ngatchou-Djao O.D."/>
            <person name="Rohde M."/>
            <person name="Pukall R."/>
            <person name="Spring S."/>
            <person name="Abt B."/>
            <person name="Goker M."/>
            <person name="Detter J.C."/>
            <person name="Woyke T."/>
            <person name="Bristow J."/>
            <person name="Markowitz V."/>
            <person name="Hugenholtz P."/>
            <person name="Eisen J.A."/>
            <person name="Kyrpides N.C."/>
            <person name="Klenk H.P."/>
            <person name="Lapidus A."/>
        </authorList>
    </citation>
    <scope>NUCLEOTIDE SEQUENCE [LARGE SCALE GENOMIC DNA]</scope>
    <source>
        <strain evidence="7">DSM 15567 / CIP 107919 / 50-1 BON</strain>
    </source>
</reference>
<organism evidence="6 7">
    <name type="scientific">Mahella australiensis (strain DSM 15567 / CIP 107919 / 50-1 BON)</name>
    <dbReference type="NCBI Taxonomy" id="697281"/>
    <lineage>
        <taxon>Bacteria</taxon>
        <taxon>Bacillati</taxon>
        <taxon>Bacillota</taxon>
        <taxon>Clostridia</taxon>
        <taxon>Thermoanaerobacterales</taxon>
        <taxon>Thermoanaerobacterales Family IV. Incertae Sedis</taxon>
        <taxon>Mahella</taxon>
    </lineage>
</organism>
<name>F3ZVS3_MAHA5</name>
<dbReference type="InterPro" id="IPR043129">
    <property type="entry name" value="ATPase_NBD"/>
</dbReference>
<evidence type="ECO:0000256" key="3">
    <source>
        <dbReference type="ARBA" id="ARBA00022777"/>
    </source>
</evidence>
<dbReference type="PANTHER" id="PTHR43095">
    <property type="entry name" value="SUGAR KINASE"/>
    <property type="match status" value="1"/>
</dbReference>
<keyword evidence="7" id="KW-1185">Reference proteome</keyword>
<dbReference type="InterPro" id="IPR018484">
    <property type="entry name" value="FGGY_N"/>
</dbReference>
<dbReference type="EC" id="2.7.1.17" evidence="6"/>
<dbReference type="CDD" id="cd07805">
    <property type="entry name" value="ASKHA_NBD_FGGY_CvXK-like"/>
    <property type="match status" value="1"/>
</dbReference>
<evidence type="ECO:0000256" key="2">
    <source>
        <dbReference type="ARBA" id="ARBA00022679"/>
    </source>
</evidence>
<dbReference type="Gene3D" id="3.30.420.40">
    <property type="match status" value="2"/>
</dbReference>
<comment type="similarity">
    <text evidence="1">Belongs to the FGGY kinase family.</text>
</comment>
<dbReference type="Pfam" id="PF02782">
    <property type="entry name" value="FGGY_C"/>
    <property type="match status" value="1"/>
</dbReference>
<evidence type="ECO:0000256" key="1">
    <source>
        <dbReference type="ARBA" id="ARBA00009156"/>
    </source>
</evidence>
<proteinExistence type="inferred from homology"/>
<accession>F3ZVS3</accession>
<dbReference type="GO" id="GO:0004856">
    <property type="term" value="F:D-xylulokinase activity"/>
    <property type="evidence" value="ECO:0007669"/>
    <property type="project" value="UniProtKB-EC"/>
</dbReference>
<dbReference type="KEGG" id="mas:Mahau_2300"/>
<dbReference type="InterPro" id="IPR050406">
    <property type="entry name" value="FGGY_Carb_Kinase"/>
</dbReference>
<evidence type="ECO:0000259" key="4">
    <source>
        <dbReference type="Pfam" id="PF00370"/>
    </source>
</evidence>
<dbReference type="AlphaFoldDB" id="F3ZVS3"/>
<dbReference type="Pfam" id="PF00370">
    <property type="entry name" value="FGGY_N"/>
    <property type="match status" value="1"/>
</dbReference>
<keyword evidence="3" id="KW-0418">Kinase</keyword>
<keyword evidence="2 6" id="KW-0808">Transferase</keyword>
<reference evidence="7" key="1">
    <citation type="submission" date="2010-11" db="EMBL/GenBank/DDBJ databases">
        <title>The complete genome of Mahella australiensis DSM 15567.</title>
        <authorList>
            <consortium name="US DOE Joint Genome Institute (JGI-PGF)"/>
            <person name="Lucas S."/>
            <person name="Copeland A."/>
            <person name="Lapidus A."/>
            <person name="Bruce D."/>
            <person name="Goodwin L."/>
            <person name="Pitluck S."/>
            <person name="Kyrpides N."/>
            <person name="Mavromatis K."/>
            <person name="Pagani I."/>
            <person name="Ivanova N."/>
            <person name="Teshima H."/>
            <person name="Brettin T."/>
            <person name="Detter J.C."/>
            <person name="Han C."/>
            <person name="Tapia R."/>
            <person name="Land M."/>
            <person name="Hauser L."/>
            <person name="Markowitz V."/>
            <person name="Cheng J.-F."/>
            <person name="Hugenholtz P."/>
            <person name="Woyke T."/>
            <person name="Wu D."/>
            <person name="Spring S."/>
            <person name="Pukall R."/>
            <person name="Steenblock K."/>
            <person name="Schneider S."/>
            <person name="Klenk H.-P."/>
            <person name="Eisen J.A."/>
        </authorList>
    </citation>
    <scope>NUCLEOTIDE SEQUENCE [LARGE SCALE GENOMIC DNA]</scope>
    <source>
        <strain evidence="7">DSM 15567 / CIP 107919 / 50-1 BON</strain>
    </source>
</reference>
<feature type="domain" description="Carbohydrate kinase FGGY C-terminal" evidence="5">
    <location>
        <begin position="285"/>
        <end position="450"/>
    </location>
</feature>
<dbReference type="OrthoDB" id="9805576at2"/>
<dbReference type="HOGENOM" id="CLU_009281_3_0_9"/>
<dbReference type="EMBL" id="CP002360">
    <property type="protein sequence ID" value="AEE97467.1"/>
    <property type="molecule type" value="Genomic_DNA"/>
</dbReference>
<dbReference type="InterPro" id="IPR000577">
    <property type="entry name" value="Carb_kinase_FGGY"/>
</dbReference>
<evidence type="ECO:0000259" key="5">
    <source>
        <dbReference type="Pfam" id="PF02782"/>
    </source>
</evidence>
<protein>
    <submittedName>
        <fullName evidence="6">Xylulokinase</fullName>
        <ecNumber evidence="6">2.7.1.17</ecNumber>
    </submittedName>
</protein>
<dbReference type="PANTHER" id="PTHR43095:SF5">
    <property type="entry name" value="XYLULOSE KINASE"/>
    <property type="match status" value="1"/>
</dbReference>
<dbReference type="SUPFAM" id="SSF53067">
    <property type="entry name" value="Actin-like ATPase domain"/>
    <property type="match status" value="2"/>
</dbReference>
<dbReference type="STRING" id="697281.Mahau_2300"/>
<evidence type="ECO:0000313" key="7">
    <source>
        <dbReference type="Proteomes" id="UP000008457"/>
    </source>
</evidence>
<dbReference type="Proteomes" id="UP000008457">
    <property type="component" value="Chromosome"/>
</dbReference>
<gene>
    <name evidence="6" type="ordered locus">Mahau_2300</name>
</gene>
<feature type="domain" description="Carbohydrate kinase FGGY N-terminal" evidence="4">
    <location>
        <begin position="4"/>
        <end position="248"/>
    </location>
</feature>